<name>A0A7X8SIY8_9BACT</name>
<dbReference type="AlphaFoldDB" id="A0A7X8SIY8"/>
<proteinExistence type="predicted"/>
<gene>
    <name evidence="2" type="ORF">HGP29_07275</name>
</gene>
<dbReference type="Proteomes" id="UP000585050">
    <property type="component" value="Unassembled WGS sequence"/>
</dbReference>
<dbReference type="EMBL" id="JABAIL010000002">
    <property type="protein sequence ID" value="NLR91002.1"/>
    <property type="molecule type" value="Genomic_DNA"/>
</dbReference>
<keyword evidence="3" id="KW-1185">Reference proteome</keyword>
<dbReference type="PANTHER" id="PTHR37841:SF1">
    <property type="entry name" value="DUF3298 DOMAIN-CONTAINING PROTEIN"/>
    <property type="match status" value="1"/>
</dbReference>
<accession>A0A7X8SIY8</accession>
<keyword evidence="1" id="KW-0732">Signal</keyword>
<feature type="signal peptide" evidence="1">
    <location>
        <begin position="1"/>
        <end position="22"/>
    </location>
</feature>
<evidence type="ECO:0000313" key="3">
    <source>
        <dbReference type="Proteomes" id="UP000585050"/>
    </source>
</evidence>
<reference evidence="2 3" key="1">
    <citation type="submission" date="2020-04" db="EMBL/GenBank/DDBJ databases">
        <title>Flammeovirga sp. SR4, a novel species isolated from seawater.</title>
        <authorList>
            <person name="Wang X."/>
        </authorList>
    </citation>
    <scope>NUCLEOTIDE SEQUENCE [LARGE SCALE GENOMIC DNA]</scope>
    <source>
        <strain evidence="2 3">SR4</strain>
    </source>
</reference>
<dbReference type="RefSeq" id="WP_168881708.1">
    <property type="nucleotide sequence ID" value="NZ_JABAIL010000002.1"/>
</dbReference>
<feature type="chain" id="PRO_5030560014" evidence="1">
    <location>
        <begin position="23"/>
        <end position="629"/>
    </location>
</feature>
<organism evidence="2 3">
    <name type="scientific">Flammeovirga agarivorans</name>
    <dbReference type="NCBI Taxonomy" id="2726742"/>
    <lineage>
        <taxon>Bacteria</taxon>
        <taxon>Pseudomonadati</taxon>
        <taxon>Bacteroidota</taxon>
        <taxon>Cytophagia</taxon>
        <taxon>Cytophagales</taxon>
        <taxon>Flammeovirgaceae</taxon>
        <taxon>Flammeovirga</taxon>
    </lineage>
</organism>
<dbReference type="InterPro" id="IPR032774">
    <property type="entry name" value="WG_beta_rep"/>
</dbReference>
<comment type="caution">
    <text evidence="2">The sequence shown here is derived from an EMBL/GenBank/DDBJ whole genome shotgun (WGS) entry which is preliminary data.</text>
</comment>
<dbReference type="Pfam" id="PF14903">
    <property type="entry name" value="WG_beta_rep"/>
    <property type="match status" value="3"/>
</dbReference>
<evidence type="ECO:0000313" key="2">
    <source>
        <dbReference type="EMBL" id="NLR91002.1"/>
    </source>
</evidence>
<dbReference type="PANTHER" id="PTHR37841">
    <property type="entry name" value="GLR2918 PROTEIN"/>
    <property type="match status" value="1"/>
</dbReference>
<protein>
    <submittedName>
        <fullName evidence="2">WG repeat-containing protein</fullName>
    </submittedName>
</protein>
<sequence length="629" mass="70791">MKNNNSILFFLFSLLLSLGANAQNKALIPIEQNGLWGYCDFSRNIIIEPQFDDAKLFDNGLAIVSSNNKYGVINQEGNWVISNKYNEITSTLANDEFIVTTSKGKSGIIHTNGNKVLNTKYDSVFVFDERGDYLVFNKNQCGLYNTNDQNWILPVKYTEIAYDENSLLRITQANKIGFLNAENFQIVSEPQIIVNKTRGGVAMKAVVFDDWTDFSVVRTDGGYNILNKEGKVLLDTSSPQKIEEIDIELYNANGYNIPSNAMYVAEDQIFLAVGDTFEVKNIEEYKLKAVDYDGLGILQKGDKFYITNLDKTVSEGYDSLFSFNKDYLQGVNYNPASGTSTKSLVVINKKDADLGKEVVSNFTTMISYSNDDINKDQHWALVISDKNKQGIFDLDNKKYIIEAKYDYIFTPYLKDYGLIMLGDEIGNYAFYNVKTNKVISEMTYTPTVNTTAADKGILFFEKNGKGSQSTKVLDVYSIKENKLTGKVINGYDVKVRAAKGSLHFNPKHLGWETNLAYEFSEFAPDNFEYMYVNDHGHGEIGIGFLDKDFKELVPANYATVSFASEKEPYIKVTDFMFNEGMLSPKGEVVVPIGKFQEVHPISDGIIPVVDKNGIQHFLDKNGNELTVNN</sequence>
<evidence type="ECO:0000256" key="1">
    <source>
        <dbReference type="SAM" id="SignalP"/>
    </source>
</evidence>